<dbReference type="InterPro" id="IPR032710">
    <property type="entry name" value="NTF2-like_dom_sf"/>
</dbReference>
<dbReference type="InterPro" id="IPR037401">
    <property type="entry name" value="SnoaL-like"/>
</dbReference>
<dbReference type="CDD" id="cd00531">
    <property type="entry name" value="NTF2_like"/>
    <property type="match status" value="1"/>
</dbReference>
<dbReference type="Pfam" id="PF12680">
    <property type="entry name" value="SnoaL_2"/>
    <property type="match status" value="1"/>
</dbReference>
<dbReference type="AlphaFoldDB" id="A0AB33K0J1"/>
<evidence type="ECO:0000259" key="1">
    <source>
        <dbReference type="Pfam" id="PF12680"/>
    </source>
</evidence>
<gene>
    <name evidence="2" type="ORF">KCMC57_47140</name>
</gene>
<evidence type="ECO:0000313" key="2">
    <source>
        <dbReference type="EMBL" id="BFP48346.1"/>
    </source>
</evidence>
<sequence>MIRDDFGPGNTVPDTIAAESLVRHLFDVVDGRRWEGLAEVFAEHAVYERPGYEPLVGLGRISRFYTHERIIASGSHEVDHVTEGLETAACWGRFRGESVSGDPLDEQFADTYVLVDGKITRRKTFFYRPAI</sequence>
<organism evidence="2">
    <name type="scientific">Kitasatospora sp. CMC57</name>
    <dbReference type="NCBI Taxonomy" id="3231513"/>
    <lineage>
        <taxon>Bacteria</taxon>
        <taxon>Bacillati</taxon>
        <taxon>Actinomycetota</taxon>
        <taxon>Actinomycetes</taxon>
        <taxon>Kitasatosporales</taxon>
        <taxon>Streptomycetaceae</taxon>
        <taxon>Kitasatospora</taxon>
    </lineage>
</organism>
<protein>
    <submittedName>
        <fullName evidence="2">Nuclear transport factor 2 family protein</fullName>
    </submittedName>
</protein>
<name>A0AB33K0J1_9ACTN</name>
<reference evidence="2" key="1">
    <citation type="submission" date="2024-07" db="EMBL/GenBank/DDBJ databases">
        <title>Complete genome sequences of cellulolytic bacteria, Kitasatospora sp. CMC57 and Streptomyces sp. CMC78, isolated from Japanese agricultural soil.</title>
        <authorList>
            <person name="Hashimoto T."/>
            <person name="Ito M."/>
            <person name="Iwamoto M."/>
            <person name="Fukahori D."/>
            <person name="Shoda T."/>
            <person name="Sakoda M."/>
            <person name="Morohoshi T."/>
            <person name="Mitsuboshi M."/>
            <person name="Nishizawa T."/>
        </authorList>
    </citation>
    <scope>NUCLEOTIDE SEQUENCE</scope>
    <source>
        <strain evidence="2">CMC57</strain>
    </source>
</reference>
<dbReference type="SUPFAM" id="SSF54427">
    <property type="entry name" value="NTF2-like"/>
    <property type="match status" value="1"/>
</dbReference>
<dbReference type="EMBL" id="AP035881">
    <property type="protein sequence ID" value="BFP48346.1"/>
    <property type="molecule type" value="Genomic_DNA"/>
</dbReference>
<proteinExistence type="predicted"/>
<feature type="domain" description="SnoaL-like" evidence="1">
    <location>
        <begin position="22"/>
        <end position="121"/>
    </location>
</feature>
<accession>A0AB33K0J1</accession>
<dbReference type="Gene3D" id="3.10.450.50">
    <property type="match status" value="1"/>
</dbReference>